<sequence length="334" mass="33547">MTTTRPRAVTRFVLVAVALPVLASAVAVVLQLAAGDALPDPIAIHWGANGAPDGFGPAGTTVLATAALGLGLPLLIAASALNGLRRGDRGPVYRLMGALAAAMSVFTAVLMTASVRMQSGVTDAATGPSVLPWLAAAAVAALVAGVAAWALQPDERVAVVGTTPTMSPPLSVDERAVWLRSVRLARGGLIVLGAALALLVAVAVVTVAASGSAIATTVLIALVVLMAAVIAATAVFHVRVDEVGLTVTSATGFPRVHIPVADIERVEVVDVSPMGEFGGWGLRWAPGGGFGVVLRAGPGIRVARADRRVFTVTVDDAQTGAALLAAEVARAAGR</sequence>
<feature type="transmembrane region" description="Helical" evidence="1">
    <location>
        <begin position="12"/>
        <end position="34"/>
    </location>
</feature>
<feature type="transmembrane region" description="Helical" evidence="1">
    <location>
        <begin position="189"/>
        <end position="208"/>
    </location>
</feature>
<feature type="transmembrane region" description="Helical" evidence="1">
    <location>
        <begin position="54"/>
        <end position="80"/>
    </location>
</feature>
<dbReference type="EMBL" id="JWSZ01000001">
    <property type="protein sequence ID" value="KIC60249.1"/>
    <property type="molecule type" value="Genomic_DNA"/>
</dbReference>
<dbReference type="RefSeq" id="WP_039412279.1">
    <property type="nucleotide sequence ID" value="NZ_JWSZ01000001.1"/>
</dbReference>
<gene>
    <name evidence="3" type="ORF">RM52_02345</name>
</gene>
<evidence type="ECO:0000313" key="3">
    <source>
        <dbReference type="EMBL" id="KIC60249.1"/>
    </source>
</evidence>
<comment type="caution">
    <text evidence="3">The sequence shown here is derived from an EMBL/GenBank/DDBJ whole genome shotgun (WGS) entry which is preliminary data.</text>
</comment>
<keyword evidence="1" id="KW-0472">Membrane</keyword>
<dbReference type="Proteomes" id="UP000031202">
    <property type="component" value="Unassembled WGS sequence"/>
</dbReference>
<dbReference type="Pfam" id="PF07853">
    <property type="entry name" value="DUF1648"/>
    <property type="match status" value="1"/>
</dbReference>
<protein>
    <recommendedName>
        <fullName evidence="2">DUF1648 domain-containing protein</fullName>
    </recommendedName>
</protein>
<keyword evidence="1" id="KW-1133">Transmembrane helix</keyword>
<name>A0A0B4CG88_9MICO</name>
<dbReference type="AlphaFoldDB" id="A0A0B4CG88"/>
<dbReference type="InterPro" id="IPR012867">
    <property type="entry name" value="DUF1648"/>
</dbReference>
<proteinExistence type="predicted"/>
<evidence type="ECO:0000259" key="2">
    <source>
        <dbReference type="Pfam" id="PF07853"/>
    </source>
</evidence>
<feature type="transmembrane region" description="Helical" evidence="1">
    <location>
        <begin position="214"/>
        <end position="236"/>
    </location>
</feature>
<feature type="domain" description="DUF1648" evidence="2">
    <location>
        <begin position="25"/>
        <end position="64"/>
    </location>
</feature>
<reference evidence="3 4" key="1">
    <citation type="submission" date="2014-12" db="EMBL/GenBank/DDBJ databases">
        <title>Genome sequencing of Microbacterium hominis TPW29.</title>
        <authorList>
            <person name="Tan P.W."/>
            <person name="Chan K.-G."/>
        </authorList>
    </citation>
    <scope>NUCLEOTIDE SEQUENCE [LARGE SCALE GENOMIC DNA]</scope>
    <source>
        <strain evidence="3 4">TPW29</strain>
    </source>
</reference>
<evidence type="ECO:0000313" key="4">
    <source>
        <dbReference type="Proteomes" id="UP000031202"/>
    </source>
</evidence>
<accession>A0A0B4CG88</accession>
<keyword evidence="1" id="KW-0812">Transmembrane</keyword>
<feature type="transmembrane region" description="Helical" evidence="1">
    <location>
        <begin position="92"/>
        <end position="113"/>
    </location>
</feature>
<feature type="transmembrane region" description="Helical" evidence="1">
    <location>
        <begin position="133"/>
        <end position="151"/>
    </location>
</feature>
<organism evidence="3 4">
    <name type="scientific">Microbacterium hominis</name>
    <dbReference type="NCBI Taxonomy" id="162426"/>
    <lineage>
        <taxon>Bacteria</taxon>
        <taxon>Bacillati</taxon>
        <taxon>Actinomycetota</taxon>
        <taxon>Actinomycetes</taxon>
        <taxon>Micrococcales</taxon>
        <taxon>Microbacteriaceae</taxon>
        <taxon>Microbacterium</taxon>
    </lineage>
</organism>
<evidence type="ECO:0000256" key="1">
    <source>
        <dbReference type="SAM" id="Phobius"/>
    </source>
</evidence>